<dbReference type="OrthoDB" id="421369at2"/>
<evidence type="ECO:0008006" key="3">
    <source>
        <dbReference type="Google" id="ProtNLM"/>
    </source>
</evidence>
<dbReference type="PANTHER" id="PTHR14136">
    <property type="entry name" value="BTB_POZ DOMAIN-CONTAINING PROTEIN KCTD9"/>
    <property type="match status" value="1"/>
</dbReference>
<dbReference type="AlphaFoldDB" id="A0A2T1DKH4"/>
<keyword evidence="2" id="KW-1185">Reference proteome</keyword>
<dbReference type="PANTHER" id="PTHR14136:SF17">
    <property type="entry name" value="BTB_POZ DOMAIN-CONTAINING PROTEIN KCTD9"/>
    <property type="match status" value="1"/>
</dbReference>
<reference evidence="1 2" key="1">
    <citation type="submission" date="2018-02" db="EMBL/GenBank/DDBJ databases">
        <authorList>
            <person name="Cohen D.B."/>
            <person name="Kent A.D."/>
        </authorList>
    </citation>
    <scope>NUCLEOTIDE SEQUENCE [LARGE SCALE GENOMIC DNA]</scope>
    <source>
        <strain evidence="1 2">ULC007</strain>
    </source>
</reference>
<proteinExistence type="predicted"/>
<dbReference type="EMBL" id="PVWG01000004">
    <property type="protein sequence ID" value="PSB20976.1"/>
    <property type="molecule type" value="Genomic_DNA"/>
</dbReference>
<reference evidence="1 2" key="2">
    <citation type="submission" date="2018-03" db="EMBL/GenBank/DDBJ databases">
        <title>The ancient ancestry and fast evolution of plastids.</title>
        <authorList>
            <person name="Moore K.R."/>
            <person name="Magnabosco C."/>
            <person name="Momper L."/>
            <person name="Gold D.A."/>
            <person name="Bosak T."/>
            <person name="Fournier G.P."/>
        </authorList>
    </citation>
    <scope>NUCLEOTIDE SEQUENCE [LARGE SCALE GENOMIC DNA]</scope>
    <source>
        <strain evidence="1 2">ULC007</strain>
    </source>
</reference>
<organism evidence="1 2">
    <name type="scientific">Phormidesmis priestleyi ULC007</name>
    <dbReference type="NCBI Taxonomy" id="1920490"/>
    <lineage>
        <taxon>Bacteria</taxon>
        <taxon>Bacillati</taxon>
        <taxon>Cyanobacteriota</taxon>
        <taxon>Cyanophyceae</taxon>
        <taxon>Leptolyngbyales</taxon>
        <taxon>Leptolyngbyaceae</taxon>
        <taxon>Phormidesmis</taxon>
    </lineage>
</organism>
<dbReference type="Gene3D" id="2.160.20.80">
    <property type="entry name" value="E3 ubiquitin-protein ligase SopA"/>
    <property type="match status" value="3"/>
</dbReference>
<gene>
    <name evidence="1" type="ORF">C7B65_06125</name>
</gene>
<dbReference type="SUPFAM" id="SSF141571">
    <property type="entry name" value="Pentapeptide repeat-like"/>
    <property type="match status" value="2"/>
</dbReference>
<evidence type="ECO:0000313" key="1">
    <source>
        <dbReference type="EMBL" id="PSB20976.1"/>
    </source>
</evidence>
<sequence>MDFSYVDLSGQDVSGVDFTGANFTEANLTGTIFEGAILTQAVFVGANLDQTSFDGATLDQANFSGSNTVLTTVQWGQPKSAQTINFSGCDGRGTKLVGTSGNLIPCNSANFTNNANFSGATLSYLMLDAADLTGAIAARANFTGSSLQQVKAHGSNFCGAILNQANLSNSQFGAKALLFVLTTNLSNYITELNQSDGKAVPQDIINAFNRNGIDVLNSIVTVLVSGQSWLITTGTIAYNLLLSADSSQLLVYRYGGAVAASFAGASLNSSTSSGANFSSVDLSNSLWHNAIANHTDLESTNLAGSFFLEADFTQAIVAGTIFSSAVLIQTRFRGVQLTNPGFTNAQLQGADFTDATLINGNLYQAAISLPFGVPLFVMDSSYTSDLNNGDLAAITPFTSQGYPLGKQASLSPLSGWLIDNSMDTTPSIKTFFIDVNLNVYDFLNPTKPLFFLSTKYKPFLNNPNPNDLLINWFKSNNCSLSAQAVIAPITAWNISNSPDAPVPQPVIYERIAIVSEADGCLHVYGTTLLWLKNFPTYPSDIAFGSTLAIQTAINSQTICPNGQPNSEFDPGFYTWEQMMTCPHPVTPSYLDAANHDP</sequence>
<dbReference type="Pfam" id="PF00805">
    <property type="entry name" value="Pentapeptide"/>
    <property type="match status" value="4"/>
</dbReference>
<dbReference type="Proteomes" id="UP000238634">
    <property type="component" value="Unassembled WGS sequence"/>
</dbReference>
<name>A0A2T1DKH4_9CYAN</name>
<dbReference type="InterPro" id="IPR001646">
    <property type="entry name" value="5peptide_repeat"/>
</dbReference>
<evidence type="ECO:0000313" key="2">
    <source>
        <dbReference type="Proteomes" id="UP000238634"/>
    </source>
</evidence>
<dbReference type="InterPro" id="IPR051082">
    <property type="entry name" value="Pentapeptide-BTB/POZ_domain"/>
</dbReference>
<protein>
    <recommendedName>
        <fullName evidence="3">Pentapeptide repeat-containing protein</fullName>
    </recommendedName>
</protein>
<comment type="caution">
    <text evidence="1">The sequence shown here is derived from an EMBL/GenBank/DDBJ whole genome shotgun (WGS) entry which is preliminary data.</text>
</comment>
<dbReference type="STRING" id="1920490.GCA_001895925_05269"/>
<accession>A0A2T1DKH4</accession>
<dbReference type="RefSeq" id="WP_073074209.1">
    <property type="nucleotide sequence ID" value="NZ_MPPI01000031.1"/>
</dbReference>